<dbReference type="Proteomes" id="UP000054217">
    <property type="component" value="Unassembled WGS sequence"/>
</dbReference>
<sequence length="276" mass="31007">MSDSRPITTTDNNSEGQVMVDWTQVLDDAIKYDTNNEEETMRAKAKERKWCKAAKQAWWEEQAWLEAERVERERVEAKRAACEAKEERACKEERRCRSEEEKEAEQKHKAKAKKGDEAGAGSSEATGVKKVVMEPSCTHCTQAKTVCEFLMDGNKKQVTCIWCNQSKGKCQWPGDRKDTKTSPKATTKVDKGKKQKANEELPEPRPSKKKWAKSKSVEVLDIDKPKASGSGARKAGAGYFSGLEEKLEWLINTTGMIANNLASLYNLHKTTVNNSG</sequence>
<feature type="compositionally biased region" description="Basic and acidic residues" evidence="1">
    <location>
        <begin position="93"/>
        <end position="117"/>
    </location>
</feature>
<evidence type="ECO:0000256" key="1">
    <source>
        <dbReference type="SAM" id="MobiDB-lite"/>
    </source>
</evidence>
<protein>
    <submittedName>
        <fullName evidence="2">Uncharacterized protein</fullName>
    </submittedName>
</protein>
<feature type="region of interest" description="Disordered" evidence="1">
    <location>
        <begin position="169"/>
        <end position="217"/>
    </location>
</feature>
<gene>
    <name evidence="2" type="ORF">M404DRAFT_32921</name>
</gene>
<reference evidence="3" key="2">
    <citation type="submission" date="2015-01" db="EMBL/GenBank/DDBJ databases">
        <title>Evolutionary Origins and Diversification of the Mycorrhizal Mutualists.</title>
        <authorList>
            <consortium name="DOE Joint Genome Institute"/>
            <consortium name="Mycorrhizal Genomics Consortium"/>
            <person name="Kohler A."/>
            <person name="Kuo A."/>
            <person name="Nagy L.G."/>
            <person name="Floudas D."/>
            <person name="Copeland A."/>
            <person name="Barry K.W."/>
            <person name="Cichocki N."/>
            <person name="Veneault-Fourrey C."/>
            <person name="LaButti K."/>
            <person name="Lindquist E.A."/>
            <person name="Lipzen A."/>
            <person name="Lundell T."/>
            <person name="Morin E."/>
            <person name="Murat C."/>
            <person name="Riley R."/>
            <person name="Ohm R."/>
            <person name="Sun H."/>
            <person name="Tunlid A."/>
            <person name="Henrissat B."/>
            <person name="Grigoriev I.V."/>
            <person name="Hibbett D.S."/>
            <person name="Martin F."/>
        </authorList>
    </citation>
    <scope>NUCLEOTIDE SEQUENCE [LARGE SCALE GENOMIC DNA]</scope>
    <source>
        <strain evidence="3">Marx 270</strain>
    </source>
</reference>
<evidence type="ECO:0000313" key="2">
    <source>
        <dbReference type="EMBL" id="KIN96788.1"/>
    </source>
</evidence>
<accession>A0A0C3NNA1</accession>
<organism evidence="2 3">
    <name type="scientific">Pisolithus tinctorius Marx 270</name>
    <dbReference type="NCBI Taxonomy" id="870435"/>
    <lineage>
        <taxon>Eukaryota</taxon>
        <taxon>Fungi</taxon>
        <taxon>Dikarya</taxon>
        <taxon>Basidiomycota</taxon>
        <taxon>Agaricomycotina</taxon>
        <taxon>Agaricomycetes</taxon>
        <taxon>Agaricomycetidae</taxon>
        <taxon>Boletales</taxon>
        <taxon>Sclerodermatineae</taxon>
        <taxon>Pisolithaceae</taxon>
        <taxon>Pisolithus</taxon>
    </lineage>
</organism>
<name>A0A0C3NNA1_PISTI</name>
<keyword evidence="3" id="KW-1185">Reference proteome</keyword>
<dbReference type="EMBL" id="KN832040">
    <property type="protein sequence ID" value="KIN96788.1"/>
    <property type="molecule type" value="Genomic_DNA"/>
</dbReference>
<dbReference type="AlphaFoldDB" id="A0A0C3NNA1"/>
<evidence type="ECO:0000313" key="3">
    <source>
        <dbReference type="Proteomes" id="UP000054217"/>
    </source>
</evidence>
<proteinExistence type="predicted"/>
<feature type="compositionally biased region" description="Basic and acidic residues" evidence="1">
    <location>
        <begin position="174"/>
        <end position="206"/>
    </location>
</feature>
<dbReference type="HOGENOM" id="CLU_048923_0_0_1"/>
<feature type="region of interest" description="Disordered" evidence="1">
    <location>
        <begin position="93"/>
        <end position="126"/>
    </location>
</feature>
<reference evidence="2 3" key="1">
    <citation type="submission" date="2014-04" db="EMBL/GenBank/DDBJ databases">
        <authorList>
            <consortium name="DOE Joint Genome Institute"/>
            <person name="Kuo A."/>
            <person name="Kohler A."/>
            <person name="Costa M.D."/>
            <person name="Nagy L.G."/>
            <person name="Floudas D."/>
            <person name="Copeland A."/>
            <person name="Barry K.W."/>
            <person name="Cichocki N."/>
            <person name="Veneault-Fourrey C."/>
            <person name="LaButti K."/>
            <person name="Lindquist E.A."/>
            <person name="Lipzen A."/>
            <person name="Lundell T."/>
            <person name="Morin E."/>
            <person name="Murat C."/>
            <person name="Sun H."/>
            <person name="Tunlid A."/>
            <person name="Henrissat B."/>
            <person name="Grigoriev I.V."/>
            <person name="Hibbett D.S."/>
            <person name="Martin F."/>
            <person name="Nordberg H.P."/>
            <person name="Cantor M.N."/>
            <person name="Hua S.X."/>
        </authorList>
    </citation>
    <scope>NUCLEOTIDE SEQUENCE [LARGE SCALE GENOMIC DNA]</scope>
    <source>
        <strain evidence="2 3">Marx 270</strain>
    </source>
</reference>
<dbReference type="InParanoid" id="A0A0C3NNA1"/>